<proteinExistence type="predicted"/>
<keyword evidence="2" id="KW-1185">Reference proteome</keyword>
<dbReference type="AlphaFoldDB" id="A0A1C5GXG8"/>
<dbReference type="Gene3D" id="2.60.350.10">
    <property type="entry name" value="Dextranase, N-terminal"/>
    <property type="match status" value="1"/>
</dbReference>
<reference evidence="2" key="1">
    <citation type="submission" date="2016-06" db="EMBL/GenBank/DDBJ databases">
        <authorList>
            <person name="Varghese N."/>
            <person name="Submissions Spin"/>
        </authorList>
    </citation>
    <scope>NUCLEOTIDE SEQUENCE [LARGE SCALE GENOMIC DNA]</scope>
    <source>
        <strain evidence="2">DSM 45161</strain>
    </source>
</reference>
<evidence type="ECO:0000313" key="1">
    <source>
        <dbReference type="EMBL" id="SCG37841.1"/>
    </source>
</evidence>
<dbReference type="InterPro" id="IPR035953">
    <property type="entry name" value="Dextranase_N-ter"/>
</dbReference>
<sequence length="568" mass="60368">MAAMTRRLGALTLGVAVVGGLAVAGVTTANAEQQEALPVPAAAAAAAGQVGVANTPALPASAKSSIYAVQVGGKTPSVYRSAPKPRTCPSTNCDGGDHARAENRSFSWSSFWFADGTRPVVTVTRTAAAGPVTDIKVRGTGDFTVVSRNLAQRKIEIRVNKPKAKLSVEFIDNRYDTLRQLPLDGMLLFADDTETAVPAPSRTAPNTYVVKPGQSFDRTKAAAATTVFFTRGVHDLGYWAVPDSVQRVHLANGAYVRGAVDSATVSKSTQEGFTLTGRGVLSGEQFNWRADKRTGGATSCSYDCWEHTVKMVQLGTNKFRFHDVTVVNAPHWVVTGHRDNEITAKPGDDESRFTGTVSDVKVLGNWGWNGDGIPAMTGTTISDSFVSAFDDAFKLYSSNATIKNNTLWQMDNGAVFQLGWFAKTISNITATNNTLLHAEWTGTNSNWGLLNYQEAGGSGTISNLTIDGTRIMGPTTRVVALSNTSASQAFRGVKLTDTTVDKLYTVAEINQLRGNGAKDLPRNLVRQSKAPLELTITNLKIGGTTITAGNATSTGGFDITGSPNLTFN</sequence>
<gene>
    <name evidence="1" type="ORF">GA0070614_0441</name>
</gene>
<dbReference type="Gene3D" id="2.160.20.10">
    <property type="entry name" value="Single-stranded right-handed beta-helix, Pectin lyase-like"/>
    <property type="match status" value="1"/>
</dbReference>
<dbReference type="SUPFAM" id="SSF51126">
    <property type="entry name" value="Pectin lyase-like"/>
    <property type="match status" value="1"/>
</dbReference>
<dbReference type="SUPFAM" id="SSF101596">
    <property type="entry name" value="Dextranase, N-terminal domain"/>
    <property type="match status" value="1"/>
</dbReference>
<dbReference type="InterPro" id="IPR012334">
    <property type="entry name" value="Pectin_lyas_fold"/>
</dbReference>
<dbReference type="GO" id="GO:0016787">
    <property type="term" value="F:hydrolase activity"/>
    <property type="evidence" value="ECO:0007669"/>
    <property type="project" value="UniProtKB-KW"/>
</dbReference>
<keyword evidence="1" id="KW-0378">Hydrolase</keyword>
<evidence type="ECO:0000313" key="2">
    <source>
        <dbReference type="Proteomes" id="UP000198215"/>
    </source>
</evidence>
<name>A0A1C5GXG8_9ACTN</name>
<dbReference type="EMBL" id="LT607753">
    <property type="protein sequence ID" value="SCG37841.1"/>
    <property type="molecule type" value="Genomic_DNA"/>
</dbReference>
<accession>A0A1C5GXG8</accession>
<dbReference type="InterPro" id="IPR011050">
    <property type="entry name" value="Pectin_lyase_fold/virulence"/>
</dbReference>
<dbReference type="Proteomes" id="UP000198215">
    <property type="component" value="Chromosome I"/>
</dbReference>
<protein>
    <submittedName>
        <fullName evidence="1">Glycosyl hydrolase family 49</fullName>
    </submittedName>
</protein>
<organism evidence="1 2">
    <name type="scientific">Micromonospora coxensis</name>
    <dbReference type="NCBI Taxonomy" id="356852"/>
    <lineage>
        <taxon>Bacteria</taxon>
        <taxon>Bacillati</taxon>
        <taxon>Actinomycetota</taxon>
        <taxon>Actinomycetes</taxon>
        <taxon>Micromonosporales</taxon>
        <taxon>Micromonosporaceae</taxon>
        <taxon>Micromonospora</taxon>
    </lineage>
</organism>